<keyword evidence="1" id="KW-1133">Transmembrane helix</keyword>
<sequence length="346" mass="40339">MPNGTYTGLLGILQRREVHVLPRVNYYLAHWNMMDYTIPVWKNSVLGILSEKASSSQSRTHPLTLQDYIVYTFATFCNQGWLPQALEEKSKILELTKRIFSWFLVINLSTHLVSHMTNTNIESSFNDLKSLLNNTKYQVLVTNGSLSFERIKMEAASLFGDYSSRFQFIPSKERMTAKACWSKKKYAIIESDDRQQASGMRSCLLVRTGSPLFSTWTTNGIVKGFKYKRSFDIGIIKLHERGIIDILKDRWTPYKFAYSNDRNTNAIEFYHVQVLFIFIFLAAIASILICIFENIIFSFRRRCKNKKQIISQQRRQKRLHAKRFLFITQTQLRTLKTSAKVGQLFQ</sequence>
<organism evidence="2 3">
    <name type="scientific">Cotesia glomerata</name>
    <name type="common">Lepidopteran parasitic wasp</name>
    <name type="synonym">Apanteles glomeratus</name>
    <dbReference type="NCBI Taxonomy" id="32391"/>
    <lineage>
        <taxon>Eukaryota</taxon>
        <taxon>Metazoa</taxon>
        <taxon>Ecdysozoa</taxon>
        <taxon>Arthropoda</taxon>
        <taxon>Hexapoda</taxon>
        <taxon>Insecta</taxon>
        <taxon>Pterygota</taxon>
        <taxon>Neoptera</taxon>
        <taxon>Endopterygota</taxon>
        <taxon>Hymenoptera</taxon>
        <taxon>Apocrita</taxon>
        <taxon>Ichneumonoidea</taxon>
        <taxon>Braconidae</taxon>
        <taxon>Microgastrinae</taxon>
        <taxon>Cotesia</taxon>
    </lineage>
</organism>
<feature type="transmembrane region" description="Helical" evidence="1">
    <location>
        <begin position="274"/>
        <end position="297"/>
    </location>
</feature>
<gene>
    <name evidence="2" type="ORF">KQX54_015479</name>
</gene>
<evidence type="ECO:0000256" key="1">
    <source>
        <dbReference type="SAM" id="Phobius"/>
    </source>
</evidence>
<keyword evidence="1" id="KW-0472">Membrane</keyword>
<keyword evidence="3" id="KW-1185">Reference proteome</keyword>
<evidence type="ECO:0000313" key="2">
    <source>
        <dbReference type="EMBL" id="KAH0546833.1"/>
    </source>
</evidence>
<accession>A0AAV7I7Y5</accession>
<dbReference type="SUPFAM" id="SSF53850">
    <property type="entry name" value="Periplasmic binding protein-like II"/>
    <property type="match status" value="1"/>
</dbReference>
<dbReference type="AlphaFoldDB" id="A0AAV7I7Y5"/>
<evidence type="ECO:0008006" key="4">
    <source>
        <dbReference type="Google" id="ProtNLM"/>
    </source>
</evidence>
<dbReference type="EMBL" id="JAHXZJ010002237">
    <property type="protein sequence ID" value="KAH0546833.1"/>
    <property type="molecule type" value="Genomic_DNA"/>
</dbReference>
<comment type="caution">
    <text evidence="2">The sequence shown here is derived from an EMBL/GenBank/DDBJ whole genome shotgun (WGS) entry which is preliminary data.</text>
</comment>
<protein>
    <recommendedName>
        <fullName evidence="4">Ionotropic receptor</fullName>
    </recommendedName>
</protein>
<name>A0AAV7I7Y5_COTGL</name>
<reference evidence="2 3" key="1">
    <citation type="journal article" date="2021" name="J. Hered.">
        <title>A chromosome-level genome assembly of the parasitoid wasp, Cotesia glomerata (Hymenoptera: Braconidae).</title>
        <authorList>
            <person name="Pinto B.J."/>
            <person name="Weis J.J."/>
            <person name="Gamble T."/>
            <person name="Ode P.J."/>
            <person name="Paul R."/>
            <person name="Zaspel J.M."/>
        </authorList>
    </citation>
    <scope>NUCLEOTIDE SEQUENCE [LARGE SCALE GENOMIC DNA]</scope>
    <source>
        <strain evidence="2">CgM1</strain>
    </source>
</reference>
<proteinExistence type="predicted"/>
<dbReference type="Gene3D" id="3.40.190.10">
    <property type="entry name" value="Periplasmic binding protein-like II"/>
    <property type="match status" value="2"/>
</dbReference>
<evidence type="ECO:0000313" key="3">
    <source>
        <dbReference type="Proteomes" id="UP000826195"/>
    </source>
</evidence>
<dbReference type="Proteomes" id="UP000826195">
    <property type="component" value="Unassembled WGS sequence"/>
</dbReference>
<keyword evidence="1" id="KW-0812">Transmembrane</keyword>